<dbReference type="EMBL" id="MZNU01000247">
    <property type="protein sequence ID" value="OWP02147.1"/>
    <property type="molecule type" value="Genomic_DNA"/>
</dbReference>
<reference evidence="2 3" key="1">
    <citation type="submission" date="2017-04" db="EMBL/GenBank/DDBJ databases">
        <title>Draft genome sequence of Marssonina coronaria NL1: causal agent of apple blotch.</title>
        <authorList>
            <person name="Cheng Q."/>
        </authorList>
    </citation>
    <scope>NUCLEOTIDE SEQUENCE [LARGE SCALE GENOMIC DNA]</scope>
    <source>
        <strain evidence="2 3">NL1</strain>
    </source>
</reference>
<evidence type="ECO:0000313" key="2">
    <source>
        <dbReference type="EMBL" id="OWP02147.1"/>
    </source>
</evidence>
<accession>A0A218Z2A1</accession>
<organism evidence="2 3">
    <name type="scientific">Diplocarpon coronariae</name>
    <dbReference type="NCBI Taxonomy" id="2795749"/>
    <lineage>
        <taxon>Eukaryota</taxon>
        <taxon>Fungi</taxon>
        <taxon>Dikarya</taxon>
        <taxon>Ascomycota</taxon>
        <taxon>Pezizomycotina</taxon>
        <taxon>Leotiomycetes</taxon>
        <taxon>Helotiales</taxon>
        <taxon>Drepanopezizaceae</taxon>
        <taxon>Diplocarpon</taxon>
    </lineage>
</organism>
<sequence>MVLPSRALASDVVGVGVGIVDFNAVLIRSRGISNALSGSQHPPNIALQYKLSTAWMSSACTLRAPPHPGLPIGFRGGSHGSRGKYKPRRIFLTPTSAVFSIPSEKVLSCLRPQGNHSSSPNSHSEPALGYVYVNVHTSLMTLRYVIYKLKSYHAHDAESLLESRRLFRTGRRKTHPTPPDLSFVTIKLPPTTTTVRFLIDRPSITSPYFLVQGENRQDLDTPILSVGENNTRALARHHLPGHGDLDALPCPAPTPGNTSRGADAGCRDTGHGGGGGGGGELRAASCELRRDTSRAPIEVFCSTFPFVAVCPICGPLRIEIIELRFATAEGRLQVPQTEEIDLHQPPVFLSSYR</sequence>
<dbReference type="InParanoid" id="A0A218Z2A1"/>
<name>A0A218Z2A1_9HELO</name>
<keyword evidence="3" id="KW-1185">Reference proteome</keyword>
<feature type="compositionally biased region" description="Gly residues" evidence="1">
    <location>
        <begin position="271"/>
        <end position="280"/>
    </location>
</feature>
<feature type="region of interest" description="Disordered" evidence="1">
    <location>
        <begin position="252"/>
        <end position="280"/>
    </location>
</feature>
<proteinExistence type="predicted"/>
<dbReference type="Proteomes" id="UP000242519">
    <property type="component" value="Unassembled WGS sequence"/>
</dbReference>
<gene>
    <name evidence="2" type="ORF">B2J93_3579</name>
</gene>
<protein>
    <submittedName>
        <fullName evidence="2">Uncharacterized protein</fullName>
    </submittedName>
</protein>
<evidence type="ECO:0000256" key="1">
    <source>
        <dbReference type="SAM" id="MobiDB-lite"/>
    </source>
</evidence>
<comment type="caution">
    <text evidence="2">The sequence shown here is derived from an EMBL/GenBank/DDBJ whole genome shotgun (WGS) entry which is preliminary data.</text>
</comment>
<evidence type="ECO:0000313" key="3">
    <source>
        <dbReference type="Proteomes" id="UP000242519"/>
    </source>
</evidence>
<dbReference type="AlphaFoldDB" id="A0A218Z2A1"/>